<feature type="coiled-coil region" evidence="1">
    <location>
        <begin position="101"/>
        <end position="128"/>
    </location>
</feature>
<protein>
    <submittedName>
        <fullName evidence="4">Uncharacterized protein</fullName>
    </submittedName>
</protein>
<feature type="non-terminal residue" evidence="4">
    <location>
        <position position="231"/>
    </location>
</feature>
<evidence type="ECO:0000256" key="1">
    <source>
        <dbReference type="SAM" id="Coils"/>
    </source>
</evidence>
<keyword evidence="1" id="KW-0175">Coiled coil</keyword>
<reference evidence="4" key="1">
    <citation type="submission" date="2023-10" db="EMBL/GenBank/DDBJ databases">
        <authorList>
            <person name="Chen Y."/>
            <person name="Shah S."/>
            <person name="Dougan E. K."/>
            <person name="Thang M."/>
            <person name="Chan C."/>
        </authorList>
    </citation>
    <scope>NUCLEOTIDE SEQUENCE [LARGE SCALE GENOMIC DNA]</scope>
</reference>
<evidence type="ECO:0000313" key="4">
    <source>
        <dbReference type="EMBL" id="CAK0793420.1"/>
    </source>
</evidence>
<feature type="signal peptide" evidence="3">
    <location>
        <begin position="1"/>
        <end position="24"/>
    </location>
</feature>
<feature type="chain" id="PRO_5046610123" evidence="3">
    <location>
        <begin position="25"/>
        <end position="231"/>
    </location>
</feature>
<dbReference type="EMBL" id="CAUYUJ010000962">
    <property type="protein sequence ID" value="CAK0793420.1"/>
    <property type="molecule type" value="Genomic_DNA"/>
</dbReference>
<evidence type="ECO:0000313" key="5">
    <source>
        <dbReference type="Proteomes" id="UP001189429"/>
    </source>
</evidence>
<name>A0ABN9PKP4_9DINO</name>
<sequence length="231" mass="24999">MAPRWAALVLPAALLGGLPRGAGAGALRRQQPAGPRRASSASLLDKGQRKWNWESASEETKTEWGIVLKRYVMFDMNLLELEHRWDLAMPSAAAGAGPGAAGAADEQLEKVQAKVAKLHDNLEKAVLDQNTSDSTAEDMQRDIRTNHLTKEQKRTLREEHQRERFGFFAVEASAQDVLSQATALVQAIAARRARPSQSWASIVPAPATYPALLPGNASAGWPPPPASGARR</sequence>
<organism evidence="4 5">
    <name type="scientific">Prorocentrum cordatum</name>
    <dbReference type="NCBI Taxonomy" id="2364126"/>
    <lineage>
        <taxon>Eukaryota</taxon>
        <taxon>Sar</taxon>
        <taxon>Alveolata</taxon>
        <taxon>Dinophyceae</taxon>
        <taxon>Prorocentrales</taxon>
        <taxon>Prorocentraceae</taxon>
        <taxon>Prorocentrum</taxon>
    </lineage>
</organism>
<proteinExistence type="predicted"/>
<keyword evidence="3" id="KW-0732">Signal</keyword>
<evidence type="ECO:0000256" key="2">
    <source>
        <dbReference type="SAM" id="MobiDB-lite"/>
    </source>
</evidence>
<comment type="caution">
    <text evidence="4">The sequence shown here is derived from an EMBL/GenBank/DDBJ whole genome shotgun (WGS) entry which is preliminary data.</text>
</comment>
<feature type="compositionally biased region" description="Low complexity" evidence="2">
    <location>
        <begin position="25"/>
        <end position="34"/>
    </location>
</feature>
<feature type="region of interest" description="Disordered" evidence="2">
    <location>
        <begin position="24"/>
        <end position="55"/>
    </location>
</feature>
<gene>
    <name evidence="4" type="ORF">PCOR1329_LOCUS3724</name>
</gene>
<keyword evidence="5" id="KW-1185">Reference proteome</keyword>
<evidence type="ECO:0000256" key="3">
    <source>
        <dbReference type="SAM" id="SignalP"/>
    </source>
</evidence>
<feature type="compositionally biased region" description="Basic and acidic residues" evidence="2">
    <location>
        <begin position="46"/>
        <end position="55"/>
    </location>
</feature>
<dbReference type="Proteomes" id="UP001189429">
    <property type="component" value="Unassembled WGS sequence"/>
</dbReference>
<accession>A0ABN9PKP4</accession>